<evidence type="ECO:0000313" key="2">
    <source>
        <dbReference type="EMBL" id="GBG91855.1"/>
    </source>
</evidence>
<comment type="pathway">
    <text evidence="1">Protein modification; protein ubiquitination.</text>
</comment>
<dbReference type="Gene3D" id="3.30.710.10">
    <property type="entry name" value="Potassium Channel Kv1.1, Chain A"/>
    <property type="match status" value="1"/>
</dbReference>
<name>A0A388MBG7_CHABU</name>
<proteinExistence type="predicted"/>
<comment type="caution">
    <text evidence="2">The sequence shown here is derived from an EMBL/GenBank/DDBJ whole genome shotgun (WGS) entry which is preliminary data.</text>
</comment>
<dbReference type="EMBL" id="BFEA01000960">
    <property type="protein sequence ID" value="GBG91855.1"/>
    <property type="molecule type" value="Genomic_DNA"/>
</dbReference>
<accession>A0A388MBG7</accession>
<dbReference type="InterPro" id="IPR011333">
    <property type="entry name" value="SKP1/BTB/POZ_sf"/>
</dbReference>
<reference evidence="2 3" key="1">
    <citation type="journal article" date="2018" name="Cell">
        <title>The Chara Genome: Secondary Complexity and Implications for Plant Terrestrialization.</title>
        <authorList>
            <person name="Nishiyama T."/>
            <person name="Sakayama H."/>
            <person name="Vries J.D."/>
            <person name="Buschmann H."/>
            <person name="Saint-Marcoux D."/>
            <person name="Ullrich K.K."/>
            <person name="Haas F.B."/>
            <person name="Vanderstraeten L."/>
            <person name="Becker D."/>
            <person name="Lang D."/>
            <person name="Vosolsobe S."/>
            <person name="Rombauts S."/>
            <person name="Wilhelmsson P.K.I."/>
            <person name="Janitza P."/>
            <person name="Kern R."/>
            <person name="Heyl A."/>
            <person name="Rumpler F."/>
            <person name="Villalobos L.I.A.C."/>
            <person name="Clay J.M."/>
            <person name="Skokan R."/>
            <person name="Toyoda A."/>
            <person name="Suzuki Y."/>
            <person name="Kagoshima H."/>
            <person name="Schijlen E."/>
            <person name="Tajeshwar N."/>
            <person name="Catarino B."/>
            <person name="Hetherington A.J."/>
            <person name="Saltykova A."/>
            <person name="Bonnot C."/>
            <person name="Breuninger H."/>
            <person name="Symeonidi A."/>
            <person name="Radhakrishnan G.V."/>
            <person name="Van Nieuwerburgh F."/>
            <person name="Deforce D."/>
            <person name="Chang C."/>
            <person name="Karol K.G."/>
            <person name="Hedrich R."/>
            <person name="Ulvskov P."/>
            <person name="Glockner G."/>
            <person name="Delwiche C.F."/>
            <person name="Petrasek J."/>
            <person name="Van de Peer Y."/>
            <person name="Friml J."/>
            <person name="Beilby M."/>
            <person name="Dolan L."/>
            <person name="Kohara Y."/>
            <person name="Sugano S."/>
            <person name="Fujiyama A."/>
            <person name="Delaux P.-M."/>
            <person name="Quint M."/>
            <person name="TheiBen G."/>
            <person name="Hagemann M."/>
            <person name="Harholt J."/>
            <person name="Dunand C."/>
            <person name="Zachgo S."/>
            <person name="Langdale J."/>
            <person name="Maumus F."/>
            <person name="Straeten D.V.D."/>
            <person name="Gould S.B."/>
            <person name="Rensing S.A."/>
        </authorList>
    </citation>
    <scope>NUCLEOTIDE SEQUENCE [LARGE SCALE GENOMIC DNA]</scope>
    <source>
        <strain evidence="2 3">S276</strain>
    </source>
</reference>
<dbReference type="AlphaFoldDB" id="A0A388MBG7"/>
<keyword evidence="3" id="KW-1185">Reference proteome</keyword>
<dbReference type="Proteomes" id="UP000265515">
    <property type="component" value="Unassembled WGS sequence"/>
</dbReference>
<evidence type="ECO:0000256" key="1">
    <source>
        <dbReference type="ARBA" id="ARBA00004906"/>
    </source>
</evidence>
<dbReference type="Gramene" id="GBG91855">
    <property type="protein sequence ID" value="GBG91855"/>
    <property type="gene ID" value="CBR_g53746"/>
</dbReference>
<organism evidence="2 3">
    <name type="scientific">Chara braunii</name>
    <name type="common">Braun's stonewort</name>
    <dbReference type="NCBI Taxonomy" id="69332"/>
    <lineage>
        <taxon>Eukaryota</taxon>
        <taxon>Viridiplantae</taxon>
        <taxon>Streptophyta</taxon>
        <taxon>Charophyceae</taxon>
        <taxon>Charales</taxon>
        <taxon>Characeae</taxon>
        <taxon>Chara</taxon>
    </lineage>
</organism>
<protein>
    <recommendedName>
        <fullName evidence="4">BTB domain-containing protein</fullName>
    </recommendedName>
</protein>
<sequence length="227" mass="25091">MLYGDMKESSMNTVPLPAARANCLQVVIRYLHGQHFRSDTDRCWDEMVEVYSLAAQYQVDLLCQRIALLVPSLVSAREFGDLLNAAIPRRAEELLKASVEAMNKVLVFDSMSFQGWSKESIEYCLENVQFHPNVTETMVAEAVLSAASSSGSVTAEGENGQNASVRGDCTVEGSDDCLVVEVVPSCSGVERKTLGSYTVTLRPMMTKSAQRHFLIRIRANGSEELWL</sequence>
<gene>
    <name evidence="2" type="ORF">CBR_g53746</name>
</gene>
<evidence type="ECO:0000313" key="3">
    <source>
        <dbReference type="Proteomes" id="UP000265515"/>
    </source>
</evidence>
<evidence type="ECO:0008006" key="4">
    <source>
        <dbReference type="Google" id="ProtNLM"/>
    </source>
</evidence>